<evidence type="ECO:0000256" key="4">
    <source>
        <dbReference type="ARBA" id="ARBA00022806"/>
    </source>
</evidence>
<evidence type="ECO:0000256" key="5">
    <source>
        <dbReference type="ARBA" id="ARBA00022840"/>
    </source>
</evidence>
<evidence type="ECO:0000256" key="8">
    <source>
        <dbReference type="ARBA" id="ARBA00034808"/>
    </source>
</evidence>
<name>A0A7J2U1I3_9CREN</name>
<keyword evidence="3" id="KW-0378">Hydrolase</keyword>
<keyword evidence="5" id="KW-0067">ATP-binding</keyword>
<dbReference type="PANTHER" id="PTHR11274:SF0">
    <property type="entry name" value="GENERAL TRANSCRIPTION AND DNA REPAIR FACTOR IIH HELICASE SUBUNIT XPB"/>
    <property type="match status" value="1"/>
</dbReference>
<dbReference type="Pfam" id="PF04851">
    <property type="entry name" value="ResIII"/>
    <property type="match status" value="1"/>
</dbReference>
<evidence type="ECO:0000256" key="9">
    <source>
        <dbReference type="ARBA" id="ARBA00048988"/>
    </source>
</evidence>
<comment type="catalytic activity">
    <reaction evidence="7">
        <text>Couples ATP hydrolysis with the unwinding of duplex DNA by translocating in the 3'-5' direction.</text>
        <dbReference type="EC" id="5.6.2.4"/>
    </reaction>
</comment>
<dbReference type="SMART" id="SM00490">
    <property type="entry name" value="HELICc"/>
    <property type="match status" value="1"/>
</dbReference>
<keyword evidence="10" id="KW-0175">Coiled coil</keyword>
<comment type="caution">
    <text evidence="13">The sequence shown here is derived from an EMBL/GenBank/DDBJ whole genome shotgun (WGS) entry which is preliminary data.</text>
</comment>
<dbReference type="EMBL" id="DSEU01000004">
    <property type="protein sequence ID" value="HEM66113.1"/>
    <property type="molecule type" value="Genomic_DNA"/>
</dbReference>
<dbReference type="PROSITE" id="PS51192">
    <property type="entry name" value="HELICASE_ATP_BIND_1"/>
    <property type="match status" value="1"/>
</dbReference>
<feature type="domain" description="Helicase C-terminal" evidence="12">
    <location>
        <begin position="415"/>
        <end position="563"/>
    </location>
</feature>
<sequence>MSGGNNLNIVFYIDEWIDDDDFSLFLQFARYLGKERNKTKFAIDVNKLSQALKEKKITPSDILDLLIGYDAVFESGSIDDVKKLMENHMPTVTIEKNINDLYLKPNFYLGELIKDLREKHILIYDRNRKAFRIAKPMYLFHVIDVLKKRGIEVVDMSGIKREEPLPIKPLFKGILRDYQQEAFEAWKKNNYKGIIALPTGTGKTVIAIAALAELGVRTLIVTFTKEQMFQWAEKIVEFTDIPKSLIGFFYANEKRLAPITITTYYSAFRYVDVLAPHFSLLIIDEVHHLPADKFKFIAENSYADLRMGLSATVVREDGRHVELFPLMGGIVYAKTLQELAERGYIAPFDVITRRVSLTPEERTRYRELLEKFKKLAHGREFKQLVEDAKKGDIIAMEALKIRSELRELIANSERKIEEIKKIVNEELAKGSKILIFTQYVEQAKRIAEALNTYCIVGELDENTRKMRLESFKSGVVRVLVLTTVGDEGLDIPDANVGIIATGTGSKRQFIQRLGRILRPVPGKEARLYEVIVKGTYEEAESKRRKEALKALFEQLVSFSDSGV</sequence>
<dbReference type="Gene3D" id="3.40.50.300">
    <property type="entry name" value="P-loop containing nucleotide triphosphate hydrolases"/>
    <property type="match status" value="2"/>
</dbReference>
<evidence type="ECO:0000256" key="10">
    <source>
        <dbReference type="SAM" id="Coils"/>
    </source>
</evidence>
<dbReference type="InterPro" id="IPR014001">
    <property type="entry name" value="Helicase_ATP-bd"/>
</dbReference>
<dbReference type="InterPro" id="IPR006935">
    <property type="entry name" value="Helicase/UvrB_N"/>
</dbReference>
<organism evidence="13">
    <name type="scientific">Ignisphaera aggregans</name>
    <dbReference type="NCBI Taxonomy" id="334771"/>
    <lineage>
        <taxon>Archaea</taxon>
        <taxon>Thermoproteota</taxon>
        <taxon>Thermoprotei</taxon>
        <taxon>Desulfurococcales</taxon>
        <taxon>Desulfurococcaceae</taxon>
        <taxon>Ignisphaera</taxon>
    </lineage>
</organism>
<dbReference type="SUPFAM" id="SSF52540">
    <property type="entry name" value="P-loop containing nucleoside triphosphate hydrolases"/>
    <property type="match status" value="1"/>
</dbReference>
<evidence type="ECO:0000259" key="12">
    <source>
        <dbReference type="PROSITE" id="PS51194"/>
    </source>
</evidence>
<gene>
    <name evidence="13" type="ORF">ENO26_00815</name>
</gene>
<evidence type="ECO:0000256" key="6">
    <source>
        <dbReference type="ARBA" id="ARBA00023235"/>
    </source>
</evidence>
<accession>A0A7J2U1I3</accession>
<dbReference type="AlphaFoldDB" id="A0A7J2U1I3"/>
<keyword evidence="2" id="KW-0547">Nucleotide-binding</keyword>
<dbReference type="InterPro" id="IPR050615">
    <property type="entry name" value="ATP-dep_DNA_Helicase"/>
</dbReference>
<comment type="catalytic activity">
    <reaction evidence="9">
        <text>ATP + H2O = ADP + phosphate + H(+)</text>
        <dbReference type="Rhea" id="RHEA:13065"/>
        <dbReference type="ChEBI" id="CHEBI:15377"/>
        <dbReference type="ChEBI" id="CHEBI:15378"/>
        <dbReference type="ChEBI" id="CHEBI:30616"/>
        <dbReference type="ChEBI" id="CHEBI:43474"/>
        <dbReference type="ChEBI" id="CHEBI:456216"/>
        <dbReference type="EC" id="5.6.2.4"/>
    </reaction>
</comment>
<feature type="domain" description="Helicase ATP-binding" evidence="11">
    <location>
        <begin position="184"/>
        <end position="331"/>
    </location>
</feature>
<feature type="coiled-coil region" evidence="10">
    <location>
        <begin position="402"/>
        <end position="429"/>
    </location>
</feature>
<dbReference type="GO" id="GO:0043138">
    <property type="term" value="F:3'-5' DNA helicase activity"/>
    <property type="evidence" value="ECO:0007669"/>
    <property type="project" value="UniProtKB-EC"/>
</dbReference>
<dbReference type="SMART" id="SM00487">
    <property type="entry name" value="DEXDc"/>
    <property type="match status" value="1"/>
</dbReference>
<dbReference type="PROSITE" id="PS51194">
    <property type="entry name" value="HELICASE_CTER"/>
    <property type="match status" value="1"/>
</dbReference>
<evidence type="ECO:0000256" key="2">
    <source>
        <dbReference type="ARBA" id="ARBA00022741"/>
    </source>
</evidence>
<evidence type="ECO:0000256" key="7">
    <source>
        <dbReference type="ARBA" id="ARBA00034617"/>
    </source>
</evidence>
<protein>
    <recommendedName>
        <fullName evidence="8">DNA 3'-5' helicase</fullName>
        <ecNumber evidence="8">5.6.2.4</ecNumber>
    </recommendedName>
</protein>
<dbReference type="Pfam" id="PF16203">
    <property type="entry name" value="ERCC3_RAD25_C"/>
    <property type="match status" value="1"/>
</dbReference>
<keyword evidence="6" id="KW-0413">Isomerase</keyword>
<dbReference type="GO" id="GO:0016787">
    <property type="term" value="F:hydrolase activity"/>
    <property type="evidence" value="ECO:0007669"/>
    <property type="project" value="UniProtKB-KW"/>
</dbReference>
<dbReference type="InterPro" id="IPR001650">
    <property type="entry name" value="Helicase_C-like"/>
</dbReference>
<dbReference type="GO" id="GO:0003677">
    <property type="term" value="F:DNA binding"/>
    <property type="evidence" value="ECO:0007669"/>
    <property type="project" value="InterPro"/>
</dbReference>
<keyword evidence="4 13" id="KW-0347">Helicase</keyword>
<dbReference type="InterPro" id="IPR027417">
    <property type="entry name" value="P-loop_NTPase"/>
</dbReference>
<comment type="similarity">
    <text evidence="1">Belongs to the helicase family. RAD25/XPB subfamily.</text>
</comment>
<reference evidence="13" key="1">
    <citation type="journal article" date="2020" name="mSystems">
        <title>Genome- and Community-Level Interaction Insights into Carbon Utilization and Element Cycling Functions of Hydrothermarchaeota in Hydrothermal Sediment.</title>
        <authorList>
            <person name="Zhou Z."/>
            <person name="Liu Y."/>
            <person name="Xu W."/>
            <person name="Pan J."/>
            <person name="Luo Z.H."/>
            <person name="Li M."/>
        </authorList>
    </citation>
    <scope>NUCLEOTIDE SEQUENCE [LARGE SCALE GENOMIC DNA]</scope>
    <source>
        <strain evidence="13">SpSt-125</strain>
    </source>
</reference>
<dbReference type="GO" id="GO:0005524">
    <property type="term" value="F:ATP binding"/>
    <property type="evidence" value="ECO:0007669"/>
    <property type="project" value="UniProtKB-KW"/>
</dbReference>
<dbReference type="CDD" id="cd17926">
    <property type="entry name" value="DEXHc_RE"/>
    <property type="match status" value="1"/>
</dbReference>
<dbReference type="EC" id="5.6.2.4" evidence="8"/>
<dbReference type="PANTHER" id="PTHR11274">
    <property type="entry name" value="RAD25/XP-B DNA REPAIR HELICASE"/>
    <property type="match status" value="1"/>
</dbReference>
<evidence type="ECO:0000259" key="11">
    <source>
        <dbReference type="PROSITE" id="PS51192"/>
    </source>
</evidence>
<proteinExistence type="inferred from homology"/>
<evidence type="ECO:0000313" key="13">
    <source>
        <dbReference type="EMBL" id="HEM66113.1"/>
    </source>
</evidence>
<dbReference type="InterPro" id="IPR032438">
    <property type="entry name" value="ERCC3_RAD25_C"/>
</dbReference>
<evidence type="ECO:0000256" key="1">
    <source>
        <dbReference type="ARBA" id="ARBA00006637"/>
    </source>
</evidence>
<evidence type="ECO:0000256" key="3">
    <source>
        <dbReference type="ARBA" id="ARBA00022801"/>
    </source>
</evidence>